<dbReference type="FunFam" id="3.30.300.30:FF:000008">
    <property type="entry name" value="2,3-dihydroxybenzoate-AMP ligase"/>
    <property type="match status" value="1"/>
</dbReference>
<dbReference type="Proteomes" id="UP000620156">
    <property type="component" value="Unassembled WGS sequence"/>
</dbReference>
<dbReference type="InterPro" id="IPR042099">
    <property type="entry name" value="ANL_N_sf"/>
</dbReference>
<keyword evidence="2" id="KW-0436">Ligase</keyword>
<comment type="caution">
    <text evidence="6">The sequence shown here is derived from an EMBL/GenBank/DDBJ whole genome shotgun (WGS) entry which is preliminary data.</text>
</comment>
<dbReference type="Gene3D" id="3.30.300.30">
    <property type="match status" value="1"/>
</dbReference>
<dbReference type="SUPFAM" id="SSF56801">
    <property type="entry name" value="Acetyl-CoA synthetase-like"/>
    <property type="match status" value="1"/>
</dbReference>
<keyword evidence="7" id="KW-1185">Reference proteome</keyword>
<name>A0A918EYM3_9ACTN</name>
<dbReference type="Pfam" id="PF13193">
    <property type="entry name" value="AMP-binding_C"/>
    <property type="match status" value="1"/>
</dbReference>
<feature type="domain" description="AMP-dependent synthetase/ligase" evidence="4">
    <location>
        <begin position="12"/>
        <end position="363"/>
    </location>
</feature>
<reference evidence="6" key="1">
    <citation type="journal article" date="2014" name="Int. J. Syst. Evol. Microbiol.">
        <title>Complete genome sequence of Corynebacterium casei LMG S-19264T (=DSM 44701T), isolated from a smear-ripened cheese.</title>
        <authorList>
            <consortium name="US DOE Joint Genome Institute (JGI-PGF)"/>
            <person name="Walter F."/>
            <person name="Albersmeier A."/>
            <person name="Kalinowski J."/>
            <person name="Ruckert C."/>
        </authorList>
    </citation>
    <scope>NUCLEOTIDE SEQUENCE</scope>
    <source>
        <strain evidence="6">JCM 3131</strain>
    </source>
</reference>
<evidence type="ECO:0000259" key="4">
    <source>
        <dbReference type="Pfam" id="PF00501"/>
    </source>
</evidence>
<dbReference type="PANTHER" id="PTHR43201:SF5">
    <property type="entry name" value="MEDIUM-CHAIN ACYL-COA LIGASE ACSF2, MITOCHONDRIAL"/>
    <property type="match status" value="1"/>
</dbReference>
<dbReference type="RefSeq" id="WP_189220526.1">
    <property type="nucleotide sequence ID" value="NZ_BMQK01000025.1"/>
</dbReference>
<accession>A0A918EYM3</accession>
<reference evidence="6" key="2">
    <citation type="submission" date="2020-09" db="EMBL/GenBank/DDBJ databases">
        <authorList>
            <person name="Sun Q."/>
            <person name="Ohkuma M."/>
        </authorList>
    </citation>
    <scope>NUCLEOTIDE SEQUENCE</scope>
    <source>
        <strain evidence="6">JCM 3131</strain>
    </source>
</reference>
<sequence length="508" mass="53560">MRNEGLGSWPARRARRTPHRAALVHGGATTSYAELHDRTTRLAHALRARGVRRGDRIAYLGPNHPSFLETLFAAGVLGAVLVPLNTRLTAPELTHQLTDSGATVLVHAPAHAELVTASHGGSRVRTSLQVGAAYEAAVAGAADEPFDEPVAPGDTCLVLYTSGTTGRPKGAMLSHANLTWNAVNLLVDQDLRADERALVSAPLFHIAGLAVLTLPVLLKGGTCVLTAAFDPGETLDLIEHHRISYMFGVPAMYERIARHPRWAAADLSSLRMLSCGGAPVPTPLIDTYQARGLTFLQGYGTTEALGVLLLDGEHSVRKAGSAGVPHFFADVTLAGPGPGLPPVAPGGTGEVLVRGPAVMSGYWGLPEETAAAFTDGWFRTGDAARLDRDGHARIVDRIKDVIISGGENVYPAEVEDRLLAHPGIAECAVIGVPDATWGEVPRAVVVPCGDASPDPEEVLRSLSGQLAKYKIPKSLVITTALPRTASGKILKQEVRERYGTAPPPGDDA</sequence>
<feature type="region of interest" description="Disordered" evidence="3">
    <location>
        <begin position="1"/>
        <end position="20"/>
    </location>
</feature>
<gene>
    <name evidence="6" type="ORF">GCM10010145_65760</name>
</gene>
<dbReference type="InterPro" id="IPR020845">
    <property type="entry name" value="AMP-binding_CS"/>
</dbReference>
<dbReference type="EMBL" id="BMQK01000025">
    <property type="protein sequence ID" value="GGQ87101.1"/>
    <property type="molecule type" value="Genomic_DNA"/>
</dbReference>
<dbReference type="PANTHER" id="PTHR43201">
    <property type="entry name" value="ACYL-COA SYNTHETASE"/>
    <property type="match status" value="1"/>
</dbReference>
<organism evidence="6 7">
    <name type="scientific">Streptomyces ruber</name>
    <dbReference type="NCBI Taxonomy" id="83378"/>
    <lineage>
        <taxon>Bacteria</taxon>
        <taxon>Bacillati</taxon>
        <taxon>Actinomycetota</taxon>
        <taxon>Actinomycetes</taxon>
        <taxon>Kitasatosporales</taxon>
        <taxon>Streptomycetaceae</taxon>
        <taxon>Streptomyces</taxon>
    </lineage>
</organism>
<dbReference type="GO" id="GO:0031956">
    <property type="term" value="F:medium-chain fatty acid-CoA ligase activity"/>
    <property type="evidence" value="ECO:0007669"/>
    <property type="project" value="TreeGrafter"/>
</dbReference>
<feature type="domain" description="AMP-binding enzyme C-terminal" evidence="5">
    <location>
        <begin position="413"/>
        <end position="488"/>
    </location>
</feature>
<dbReference type="Pfam" id="PF00501">
    <property type="entry name" value="AMP-binding"/>
    <property type="match status" value="1"/>
</dbReference>
<dbReference type="InterPro" id="IPR000873">
    <property type="entry name" value="AMP-dep_synth/lig_dom"/>
</dbReference>
<dbReference type="Gene3D" id="3.40.50.12780">
    <property type="entry name" value="N-terminal domain of ligase-like"/>
    <property type="match status" value="1"/>
</dbReference>
<proteinExistence type="inferred from homology"/>
<dbReference type="InterPro" id="IPR045851">
    <property type="entry name" value="AMP-bd_C_sf"/>
</dbReference>
<protein>
    <submittedName>
        <fullName evidence="6">Fatty-acyl-CoA synthase</fullName>
    </submittedName>
</protein>
<dbReference type="InterPro" id="IPR025110">
    <property type="entry name" value="AMP-bd_C"/>
</dbReference>
<evidence type="ECO:0000259" key="5">
    <source>
        <dbReference type="Pfam" id="PF13193"/>
    </source>
</evidence>
<evidence type="ECO:0000313" key="6">
    <source>
        <dbReference type="EMBL" id="GGQ87101.1"/>
    </source>
</evidence>
<dbReference type="CDD" id="cd17631">
    <property type="entry name" value="FACL_FadD13-like"/>
    <property type="match status" value="1"/>
</dbReference>
<dbReference type="PROSITE" id="PS00455">
    <property type="entry name" value="AMP_BINDING"/>
    <property type="match status" value="1"/>
</dbReference>
<comment type="similarity">
    <text evidence="1">Belongs to the ATP-dependent AMP-binding enzyme family.</text>
</comment>
<evidence type="ECO:0000256" key="1">
    <source>
        <dbReference type="ARBA" id="ARBA00006432"/>
    </source>
</evidence>
<dbReference type="AlphaFoldDB" id="A0A918EYM3"/>
<evidence type="ECO:0000256" key="2">
    <source>
        <dbReference type="ARBA" id="ARBA00022598"/>
    </source>
</evidence>
<dbReference type="GO" id="GO:0006631">
    <property type="term" value="P:fatty acid metabolic process"/>
    <property type="evidence" value="ECO:0007669"/>
    <property type="project" value="TreeGrafter"/>
</dbReference>
<evidence type="ECO:0000313" key="7">
    <source>
        <dbReference type="Proteomes" id="UP000620156"/>
    </source>
</evidence>
<evidence type="ECO:0000256" key="3">
    <source>
        <dbReference type="SAM" id="MobiDB-lite"/>
    </source>
</evidence>